<keyword evidence="3" id="KW-0812">Transmembrane</keyword>
<dbReference type="AlphaFoldDB" id="A0A1R2CVR2"/>
<sequence>MSEQPVQRYQLLRQDYGQLVGKITEIESEKREHLIVLETLKKVEPVRRCWRLVGGVLVQKTVSDVIPELEQQSSKMDQILHVLFARLKEIEGELRELEQILGVKTDIKPNLPQEKSGGVLVIKIEIRYNLFVNFLDNVIWIYLLFNTEKRGFVIYFIMLYENNSLFFVLNLIKPNAK</sequence>
<comment type="caution">
    <text evidence="4">The sequence shown here is derived from an EMBL/GenBank/DDBJ whole genome shotgun (WGS) entry which is preliminary data.</text>
</comment>
<dbReference type="Gene3D" id="1.10.287.370">
    <property type="match status" value="1"/>
</dbReference>
<dbReference type="PANTHER" id="PTHR13303">
    <property type="entry name" value="PREFOLDIN SUBUNIT 2"/>
    <property type="match status" value="1"/>
</dbReference>
<accession>A0A1R2CVR2</accession>
<dbReference type="GO" id="GO:0051082">
    <property type="term" value="F:unfolded protein binding"/>
    <property type="evidence" value="ECO:0007669"/>
    <property type="project" value="InterPro"/>
</dbReference>
<dbReference type="GO" id="GO:0016272">
    <property type="term" value="C:prefoldin complex"/>
    <property type="evidence" value="ECO:0007669"/>
    <property type="project" value="InterPro"/>
</dbReference>
<dbReference type="OrthoDB" id="307615at2759"/>
<dbReference type="SUPFAM" id="SSF46579">
    <property type="entry name" value="Prefoldin"/>
    <property type="match status" value="1"/>
</dbReference>
<name>A0A1R2CVR2_9CILI</name>
<comment type="similarity">
    <text evidence="1">Belongs to the prefoldin subunit beta family.</text>
</comment>
<evidence type="ECO:0000313" key="4">
    <source>
        <dbReference type="EMBL" id="OMJ93096.1"/>
    </source>
</evidence>
<dbReference type="EMBL" id="MPUH01000049">
    <property type="protein sequence ID" value="OMJ93096.1"/>
    <property type="molecule type" value="Genomic_DNA"/>
</dbReference>
<feature type="transmembrane region" description="Helical" evidence="3">
    <location>
        <begin position="128"/>
        <end position="145"/>
    </location>
</feature>
<dbReference type="CDD" id="cd23163">
    <property type="entry name" value="Prefoldin_2"/>
    <property type="match status" value="1"/>
</dbReference>
<keyword evidence="3" id="KW-0472">Membrane</keyword>
<evidence type="ECO:0000256" key="2">
    <source>
        <dbReference type="ARBA" id="ARBA00023186"/>
    </source>
</evidence>
<organism evidence="4 5">
    <name type="scientific">Stentor coeruleus</name>
    <dbReference type="NCBI Taxonomy" id="5963"/>
    <lineage>
        <taxon>Eukaryota</taxon>
        <taxon>Sar</taxon>
        <taxon>Alveolata</taxon>
        <taxon>Ciliophora</taxon>
        <taxon>Postciliodesmatophora</taxon>
        <taxon>Heterotrichea</taxon>
        <taxon>Heterotrichida</taxon>
        <taxon>Stentoridae</taxon>
        <taxon>Stentor</taxon>
    </lineage>
</organism>
<proteinExistence type="inferred from homology"/>
<evidence type="ECO:0000313" key="5">
    <source>
        <dbReference type="Proteomes" id="UP000187209"/>
    </source>
</evidence>
<evidence type="ECO:0000256" key="3">
    <source>
        <dbReference type="SAM" id="Phobius"/>
    </source>
</evidence>
<reference evidence="4 5" key="1">
    <citation type="submission" date="2016-11" db="EMBL/GenBank/DDBJ databases">
        <title>The macronuclear genome of Stentor coeruleus: a giant cell with tiny introns.</title>
        <authorList>
            <person name="Slabodnick M."/>
            <person name="Ruby J.G."/>
            <person name="Reiff S.B."/>
            <person name="Swart E.C."/>
            <person name="Gosai S."/>
            <person name="Prabakaran S."/>
            <person name="Witkowska E."/>
            <person name="Larue G.E."/>
            <person name="Fisher S."/>
            <person name="Freeman R.M."/>
            <person name="Gunawardena J."/>
            <person name="Chu W."/>
            <person name="Stover N.A."/>
            <person name="Gregory B.D."/>
            <person name="Nowacki M."/>
            <person name="Derisi J."/>
            <person name="Roy S.W."/>
            <person name="Marshall W.F."/>
            <person name="Sood P."/>
        </authorList>
    </citation>
    <scope>NUCLEOTIDE SEQUENCE [LARGE SCALE GENOMIC DNA]</scope>
    <source>
        <strain evidence="4">WM001</strain>
    </source>
</reference>
<protein>
    <recommendedName>
        <fullName evidence="6">Prefoldin subunit 2</fullName>
    </recommendedName>
</protein>
<dbReference type="InterPro" id="IPR027235">
    <property type="entry name" value="PFD2"/>
</dbReference>
<dbReference type="InterPro" id="IPR002777">
    <property type="entry name" value="PFD_beta-like"/>
</dbReference>
<gene>
    <name evidence="4" type="ORF">SteCoe_4042</name>
</gene>
<keyword evidence="2" id="KW-0143">Chaperone</keyword>
<dbReference type="Proteomes" id="UP000187209">
    <property type="component" value="Unassembled WGS sequence"/>
</dbReference>
<evidence type="ECO:0000256" key="1">
    <source>
        <dbReference type="ARBA" id="ARBA00008045"/>
    </source>
</evidence>
<dbReference type="InterPro" id="IPR009053">
    <property type="entry name" value="Prefoldin"/>
</dbReference>
<keyword evidence="5" id="KW-1185">Reference proteome</keyword>
<evidence type="ECO:0008006" key="6">
    <source>
        <dbReference type="Google" id="ProtNLM"/>
    </source>
</evidence>
<dbReference type="Pfam" id="PF01920">
    <property type="entry name" value="Prefoldin_2"/>
    <property type="match status" value="1"/>
</dbReference>
<feature type="transmembrane region" description="Helical" evidence="3">
    <location>
        <begin position="151"/>
        <end position="172"/>
    </location>
</feature>
<dbReference type="GO" id="GO:0006457">
    <property type="term" value="P:protein folding"/>
    <property type="evidence" value="ECO:0007669"/>
    <property type="project" value="InterPro"/>
</dbReference>
<keyword evidence="3" id="KW-1133">Transmembrane helix</keyword>